<evidence type="ECO:0000259" key="1">
    <source>
        <dbReference type="Pfam" id="PF16107"/>
    </source>
</evidence>
<feature type="non-terminal residue" evidence="2">
    <location>
        <position position="148"/>
    </location>
</feature>
<feature type="domain" description="DUF4825" evidence="1">
    <location>
        <begin position="37"/>
        <end position="116"/>
    </location>
</feature>
<proteinExistence type="predicted"/>
<reference evidence="2" key="1">
    <citation type="submission" date="2020-10" db="EMBL/GenBank/DDBJ databases">
        <authorList>
            <person name="Gilroy R."/>
        </authorList>
    </citation>
    <scope>NUCLEOTIDE SEQUENCE</scope>
    <source>
        <strain evidence="2">ChiBcec16-1751</strain>
    </source>
</reference>
<dbReference type="InterPro" id="IPR032250">
    <property type="entry name" value="DUF4825"/>
</dbReference>
<dbReference type="AlphaFoldDB" id="A0A9D1F7E8"/>
<dbReference type="EMBL" id="DVJJ01000017">
    <property type="protein sequence ID" value="HIS63887.1"/>
    <property type="molecule type" value="Genomic_DNA"/>
</dbReference>
<accession>A0A9D1F7E8</accession>
<comment type="caution">
    <text evidence="2">The sequence shown here is derived from an EMBL/GenBank/DDBJ whole genome shotgun (WGS) entry which is preliminary data.</text>
</comment>
<evidence type="ECO:0000313" key="3">
    <source>
        <dbReference type="Proteomes" id="UP000886741"/>
    </source>
</evidence>
<evidence type="ECO:0000313" key="2">
    <source>
        <dbReference type="EMBL" id="HIS63887.1"/>
    </source>
</evidence>
<reference evidence="2" key="2">
    <citation type="journal article" date="2021" name="PeerJ">
        <title>Extensive microbial diversity within the chicken gut microbiome revealed by metagenomics and culture.</title>
        <authorList>
            <person name="Gilroy R."/>
            <person name="Ravi A."/>
            <person name="Getino M."/>
            <person name="Pursley I."/>
            <person name="Horton D.L."/>
            <person name="Alikhan N.F."/>
            <person name="Baker D."/>
            <person name="Gharbi K."/>
            <person name="Hall N."/>
            <person name="Watson M."/>
            <person name="Adriaenssens E.M."/>
            <person name="Foster-Nyarko E."/>
            <person name="Jarju S."/>
            <person name="Secka A."/>
            <person name="Antonio M."/>
            <person name="Oren A."/>
            <person name="Chaudhuri R.R."/>
            <person name="La Ragione R."/>
            <person name="Hildebrand F."/>
            <person name="Pallen M.J."/>
        </authorList>
    </citation>
    <scope>NUCLEOTIDE SEQUENCE</scope>
    <source>
        <strain evidence="2">ChiBcec16-1751</strain>
    </source>
</reference>
<sequence>MVYWFLNYGVVAELRLRESIYEHAQTSAYFHNIQEILPYRSPYLGDASNTGNLFYHLPLHQYPMTFAIEPETCTLTVHYDIAAKTVEKIRENLAYNTLAAMAAIDNLQCIQYEFQDGTYCITRQQVEERFDVPLSALLDDTEQWEKAA</sequence>
<name>A0A9D1F7E8_9FIRM</name>
<organism evidence="2 3">
    <name type="scientific">Candidatus Avoscillospira avistercoris</name>
    <dbReference type="NCBI Taxonomy" id="2840707"/>
    <lineage>
        <taxon>Bacteria</taxon>
        <taxon>Bacillati</taxon>
        <taxon>Bacillota</taxon>
        <taxon>Clostridia</taxon>
        <taxon>Eubacteriales</taxon>
        <taxon>Oscillospiraceae</taxon>
        <taxon>Oscillospiraceae incertae sedis</taxon>
        <taxon>Candidatus Avoscillospira</taxon>
    </lineage>
</organism>
<dbReference type="Pfam" id="PF16107">
    <property type="entry name" value="DUF4825"/>
    <property type="match status" value="1"/>
</dbReference>
<dbReference type="Proteomes" id="UP000886741">
    <property type="component" value="Unassembled WGS sequence"/>
</dbReference>
<gene>
    <name evidence="2" type="ORF">IAA83_00775</name>
</gene>
<protein>
    <submittedName>
        <fullName evidence="2">DUF4825 domain-containing protein</fullName>
    </submittedName>
</protein>